<gene>
    <name evidence="1" type="ORF">CEXT_638811</name>
</gene>
<accession>A0AAV4X9M6</accession>
<evidence type="ECO:0000313" key="2">
    <source>
        <dbReference type="Proteomes" id="UP001054945"/>
    </source>
</evidence>
<dbReference type="EMBL" id="BPLR01017339">
    <property type="protein sequence ID" value="GIY90675.1"/>
    <property type="molecule type" value="Genomic_DNA"/>
</dbReference>
<evidence type="ECO:0000313" key="1">
    <source>
        <dbReference type="EMBL" id="GIY90675.1"/>
    </source>
</evidence>
<dbReference type="AlphaFoldDB" id="A0AAV4X9M6"/>
<reference evidence="1 2" key="1">
    <citation type="submission" date="2021-06" db="EMBL/GenBank/DDBJ databases">
        <title>Caerostris extrusa draft genome.</title>
        <authorList>
            <person name="Kono N."/>
            <person name="Arakawa K."/>
        </authorList>
    </citation>
    <scope>NUCLEOTIDE SEQUENCE [LARGE SCALE GENOMIC DNA]</scope>
</reference>
<protein>
    <submittedName>
        <fullName evidence="1">Uncharacterized protein</fullName>
    </submittedName>
</protein>
<comment type="caution">
    <text evidence="1">The sequence shown here is derived from an EMBL/GenBank/DDBJ whole genome shotgun (WGS) entry which is preliminary data.</text>
</comment>
<dbReference type="Proteomes" id="UP001054945">
    <property type="component" value="Unassembled WGS sequence"/>
</dbReference>
<name>A0AAV4X9M6_CAEEX</name>
<proteinExistence type="predicted"/>
<sequence>MDYLELTKGKYFSDGKLFYLNYFAVSPTGKTEAPDTAVGVYVRELTKGKIFPMENYFTLNYFGISRAAKIEAPDTAVGVYLRGKSCRSERFSHGKFFYSQLLCYLSRRKIEAPDTAVGVYVRGRLGNATPLTYGGARQTHTITPSPTPFSKCPSLRLARLPILNSSAKRQY</sequence>
<organism evidence="1 2">
    <name type="scientific">Caerostris extrusa</name>
    <name type="common">Bark spider</name>
    <name type="synonym">Caerostris bankana</name>
    <dbReference type="NCBI Taxonomy" id="172846"/>
    <lineage>
        <taxon>Eukaryota</taxon>
        <taxon>Metazoa</taxon>
        <taxon>Ecdysozoa</taxon>
        <taxon>Arthropoda</taxon>
        <taxon>Chelicerata</taxon>
        <taxon>Arachnida</taxon>
        <taxon>Araneae</taxon>
        <taxon>Araneomorphae</taxon>
        <taxon>Entelegynae</taxon>
        <taxon>Araneoidea</taxon>
        <taxon>Araneidae</taxon>
        <taxon>Caerostris</taxon>
    </lineage>
</organism>
<keyword evidence="2" id="KW-1185">Reference proteome</keyword>